<evidence type="ECO:0000313" key="3">
    <source>
        <dbReference type="Proteomes" id="UP000186040"/>
    </source>
</evidence>
<dbReference type="STRING" id="1193682.BJP25_26430"/>
<organism evidence="2 3">
    <name type="scientific">Actinokineospora bangkokensis</name>
    <dbReference type="NCBI Taxonomy" id="1193682"/>
    <lineage>
        <taxon>Bacteria</taxon>
        <taxon>Bacillati</taxon>
        <taxon>Actinomycetota</taxon>
        <taxon>Actinomycetes</taxon>
        <taxon>Pseudonocardiales</taxon>
        <taxon>Pseudonocardiaceae</taxon>
        <taxon>Actinokineospora</taxon>
    </lineage>
</organism>
<protein>
    <submittedName>
        <fullName evidence="2">Uncharacterized protein</fullName>
    </submittedName>
</protein>
<dbReference type="OrthoDB" id="5196985at2"/>
<keyword evidence="1" id="KW-0472">Membrane</keyword>
<name>A0A1Q9LH55_9PSEU</name>
<keyword evidence="1" id="KW-1133">Transmembrane helix</keyword>
<evidence type="ECO:0000256" key="1">
    <source>
        <dbReference type="SAM" id="Phobius"/>
    </source>
</evidence>
<keyword evidence="3" id="KW-1185">Reference proteome</keyword>
<feature type="transmembrane region" description="Helical" evidence="1">
    <location>
        <begin position="54"/>
        <end position="73"/>
    </location>
</feature>
<dbReference type="Proteomes" id="UP000186040">
    <property type="component" value="Unassembled WGS sequence"/>
</dbReference>
<dbReference type="EMBL" id="MKQR01000024">
    <property type="protein sequence ID" value="OLR91378.1"/>
    <property type="molecule type" value="Genomic_DNA"/>
</dbReference>
<proteinExistence type="predicted"/>
<feature type="transmembrane region" description="Helical" evidence="1">
    <location>
        <begin position="21"/>
        <end position="42"/>
    </location>
</feature>
<evidence type="ECO:0000313" key="2">
    <source>
        <dbReference type="EMBL" id="OLR91378.1"/>
    </source>
</evidence>
<sequence>MADDEKVEHGTRTGLFDLRTILALLFGVYGVILTVMGVAATSQEDLDKAAGININLWVGIAMLVASALFGLWIKLRPLALPGPAEPGEDVPTNP</sequence>
<reference evidence="2 3" key="1">
    <citation type="submission" date="2016-10" db="EMBL/GenBank/DDBJ databases">
        <title>The Draft Genome Sequence of Actinokineospora bangkokensis 44EHWT reveals the biosynthetic pathway of antifungal compounds Thailandins with unusual extender unit butylmalonyl-CoA.</title>
        <authorList>
            <person name="Greule A."/>
            <person name="Intra B."/>
            <person name="Flemming S."/>
            <person name="Rommel M.G."/>
            <person name="Panbangred W."/>
            <person name="Bechthold A."/>
        </authorList>
    </citation>
    <scope>NUCLEOTIDE SEQUENCE [LARGE SCALE GENOMIC DNA]</scope>
    <source>
        <strain evidence="2 3">44EHW</strain>
    </source>
</reference>
<keyword evidence="1" id="KW-0812">Transmembrane</keyword>
<accession>A0A1Q9LH55</accession>
<dbReference type="AlphaFoldDB" id="A0A1Q9LH55"/>
<gene>
    <name evidence="2" type="ORF">BJP25_26430</name>
</gene>
<comment type="caution">
    <text evidence="2">The sequence shown here is derived from an EMBL/GenBank/DDBJ whole genome shotgun (WGS) entry which is preliminary data.</text>
</comment>